<sequence length="48" mass="5282">MSRTVCRGCESDNIEIFLDLGKMPLAGGFLSSMEAIAKEKLYPLPVHL</sequence>
<dbReference type="EMBL" id="BARS01011481">
    <property type="protein sequence ID" value="GAF90405.1"/>
    <property type="molecule type" value="Genomic_DNA"/>
</dbReference>
<comment type="caution">
    <text evidence="2">The sequence shown here is derived from an EMBL/GenBank/DDBJ whole genome shotgun (WGS) entry which is preliminary data.</text>
</comment>
<evidence type="ECO:0000313" key="2">
    <source>
        <dbReference type="EMBL" id="GAF90405.1"/>
    </source>
</evidence>
<feature type="non-terminal residue" evidence="2">
    <location>
        <position position="48"/>
    </location>
</feature>
<dbReference type="Gene3D" id="6.20.50.110">
    <property type="entry name" value="Methyltransferase, zinc-binding domain"/>
    <property type="match status" value="1"/>
</dbReference>
<gene>
    <name evidence="2" type="ORF">S01H1_20868</name>
</gene>
<accession>X0UPJ4</accession>
<name>X0UPJ4_9ZZZZ</name>
<feature type="domain" description="Methyltransferase putative zinc binding" evidence="1">
    <location>
        <begin position="6"/>
        <end position="47"/>
    </location>
</feature>
<proteinExistence type="predicted"/>
<dbReference type="InterPro" id="IPR038576">
    <property type="entry name" value="Methyltransf_Zn-bd_dom_put_sf"/>
</dbReference>
<protein>
    <recommendedName>
        <fullName evidence="1">Methyltransferase putative zinc binding domain-containing protein</fullName>
    </recommendedName>
</protein>
<dbReference type="Pfam" id="PF08421">
    <property type="entry name" value="Methyltransf_13"/>
    <property type="match status" value="1"/>
</dbReference>
<reference evidence="2" key="1">
    <citation type="journal article" date="2014" name="Front. Microbiol.">
        <title>High frequency of phylogenetically diverse reductive dehalogenase-homologous genes in deep subseafloor sedimentary metagenomes.</title>
        <authorList>
            <person name="Kawai M."/>
            <person name="Futagami T."/>
            <person name="Toyoda A."/>
            <person name="Takaki Y."/>
            <person name="Nishi S."/>
            <person name="Hori S."/>
            <person name="Arai W."/>
            <person name="Tsubouchi T."/>
            <person name="Morono Y."/>
            <person name="Uchiyama I."/>
            <person name="Ito T."/>
            <person name="Fujiyama A."/>
            <person name="Inagaki F."/>
            <person name="Takami H."/>
        </authorList>
    </citation>
    <scope>NUCLEOTIDE SEQUENCE</scope>
    <source>
        <strain evidence="2">Expedition CK06-06</strain>
    </source>
</reference>
<dbReference type="InterPro" id="IPR013630">
    <property type="entry name" value="Methyltransf_Zn-bd_dom_put"/>
</dbReference>
<evidence type="ECO:0000259" key="1">
    <source>
        <dbReference type="Pfam" id="PF08421"/>
    </source>
</evidence>
<dbReference type="AlphaFoldDB" id="X0UPJ4"/>
<organism evidence="2">
    <name type="scientific">marine sediment metagenome</name>
    <dbReference type="NCBI Taxonomy" id="412755"/>
    <lineage>
        <taxon>unclassified sequences</taxon>
        <taxon>metagenomes</taxon>
        <taxon>ecological metagenomes</taxon>
    </lineage>
</organism>